<evidence type="ECO:0000256" key="1">
    <source>
        <dbReference type="SAM" id="MobiDB-lite"/>
    </source>
</evidence>
<proteinExistence type="predicted"/>
<dbReference type="EMBL" id="PDUG01000002">
    <property type="protein sequence ID" value="PIC44590.1"/>
    <property type="molecule type" value="Genomic_DNA"/>
</dbReference>
<comment type="caution">
    <text evidence="2">The sequence shown here is derived from an EMBL/GenBank/DDBJ whole genome shotgun (WGS) entry which is preliminary data.</text>
</comment>
<protein>
    <submittedName>
        <fullName evidence="2">Uncharacterized protein</fullName>
    </submittedName>
</protein>
<evidence type="ECO:0000313" key="3">
    <source>
        <dbReference type="Proteomes" id="UP000230233"/>
    </source>
</evidence>
<evidence type="ECO:0000313" key="2">
    <source>
        <dbReference type="EMBL" id="PIC44590.1"/>
    </source>
</evidence>
<dbReference type="Proteomes" id="UP000230233">
    <property type="component" value="Chromosome II"/>
</dbReference>
<accession>A0A2G5UYM4</accession>
<sequence>MTLPSSSDSSNQIDESNAGEVPSGIGALHDANVENGSVEPRNQEMMIESLPARGKQFCRYMSGWVPLSTLPKKIMRDCSSYWI</sequence>
<keyword evidence="3" id="KW-1185">Reference proteome</keyword>
<feature type="compositionally biased region" description="Low complexity" evidence="1">
    <location>
        <begin position="1"/>
        <end position="10"/>
    </location>
</feature>
<feature type="region of interest" description="Disordered" evidence="1">
    <location>
        <begin position="1"/>
        <end position="39"/>
    </location>
</feature>
<reference evidence="3" key="1">
    <citation type="submission" date="2017-10" db="EMBL/GenBank/DDBJ databases">
        <title>Rapid genome shrinkage in a self-fertile nematode reveals novel sperm competition proteins.</title>
        <authorList>
            <person name="Yin D."/>
            <person name="Schwarz E.M."/>
            <person name="Thomas C.G."/>
            <person name="Felde R.L."/>
            <person name="Korf I.F."/>
            <person name="Cutter A.D."/>
            <person name="Schartner C.M."/>
            <person name="Ralston E.J."/>
            <person name="Meyer B.J."/>
            <person name="Haag E.S."/>
        </authorList>
    </citation>
    <scope>NUCLEOTIDE SEQUENCE [LARGE SCALE GENOMIC DNA]</scope>
    <source>
        <strain evidence="3">JU1422</strain>
    </source>
</reference>
<organism evidence="2 3">
    <name type="scientific">Caenorhabditis nigoni</name>
    <dbReference type="NCBI Taxonomy" id="1611254"/>
    <lineage>
        <taxon>Eukaryota</taxon>
        <taxon>Metazoa</taxon>
        <taxon>Ecdysozoa</taxon>
        <taxon>Nematoda</taxon>
        <taxon>Chromadorea</taxon>
        <taxon>Rhabditida</taxon>
        <taxon>Rhabditina</taxon>
        <taxon>Rhabditomorpha</taxon>
        <taxon>Rhabditoidea</taxon>
        <taxon>Rhabditidae</taxon>
        <taxon>Peloderinae</taxon>
        <taxon>Caenorhabditis</taxon>
    </lineage>
</organism>
<gene>
    <name evidence="2" type="primary">Cnig_chr_II.g4908</name>
    <name evidence="2" type="ORF">B9Z55_004908</name>
</gene>
<name>A0A2G5UYM4_9PELO</name>
<dbReference type="AlphaFoldDB" id="A0A2G5UYM4"/>